<dbReference type="EC" id="3.6.4.13" evidence="3"/>
<evidence type="ECO:0000259" key="13">
    <source>
        <dbReference type="Pfam" id="PF21634"/>
    </source>
</evidence>
<organism evidence="14 15">
    <name type="scientific">Alosa alosa</name>
    <name type="common">allis shad</name>
    <dbReference type="NCBI Taxonomy" id="278164"/>
    <lineage>
        <taxon>Eukaryota</taxon>
        <taxon>Metazoa</taxon>
        <taxon>Chordata</taxon>
        <taxon>Craniata</taxon>
        <taxon>Vertebrata</taxon>
        <taxon>Euteleostomi</taxon>
        <taxon>Actinopterygii</taxon>
        <taxon>Neopterygii</taxon>
        <taxon>Teleostei</taxon>
        <taxon>Clupei</taxon>
        <taxon>Clupeiformes</taxon>
        <taxon>Clupeoidei</taxon>
        <taxon>Clupeidae</taxon>
        <taxon>Alosa</taxon>
    </lineage>
</organism>
<evidence type="ECO:0000259" key="12">
    <source>
        <dbReference type="Pfam" id="PF13087"/>
    </source>
</evidence>
<feature type="domain" description="DNA2/NAM7 helicase helicase" evidence="11">
    <location>
        <begin position="905"/>
        <end position="974"/>
    </location>
</feature>
<feature type="domain" description="DNA2/NAM7 helicase helicase" evidence="11">
    <location>
        <begin position="793"/>
        <end position="891"/>
    </location>
</feature>
<dbReference type="GO" id="GO:0005524">
    <property type="term" value="F:ATP binding"/>
    <property type="evidence" value="ECO:0007669"/>
    <property type="project" value="UniProtKB-KW"/>
</dbReference>
<comment type="caution">
    <text evidence="14">The sequence shown here is derived from an EMBL/GenBank/DDBJ whole genome shotgun (WGS) entry which is preliminary data.</text>
</comment>
<evidence type="ECO:0000256" key="10">
    <source>
        <dbReference type="SAM" id="MobiDB-lite"/>
    </source>
</evidence>
<dbReference type="CDD" id="cd18808">
    <property type="entry name" value="SF1_C_Upf1"/>
    <property type="match status" value="1"/>
</dbReference>
<evidence type="ECO:0000256" key="1">
    <source>
        <dbReference type="ARBA" id="ARBA00004496"/>
    </source>
</evidence>
<dbReference type="PANTHER" id="PTHR45418">
    <property type="entry name" value="CANCER/TESTIS ANTIGEN 55"/>
    <property type="match status" value="1"/>
</dbReference>
<keyword evidence="5" id="KW-0547">Nucleotide-binding</keyword>
<evidence type="ECO:0000256" key="6">
    <source>
        <dbReference type="ARBA" id="ARBA00022801"/>
    </source>
</evidence>
<dbReference type="Pfam" id="PF13086">
    <property type="entry name" value="AAA_11"/>
    <property type="match status" value="2"/>
</dbReference>
<evidence type="ECO:0000256" key="8">
    <source>
        <dbReference type="ARBA" id="ARBA00022840"/>
    </source>
</evidence>
<keyword evidence="15" id="KW-1185">Reference proteome</keyword>
<dbReference type="InterPro" id="IPR049080">
    <property type="entry name" value="MOV-10-like_beta-barrel"/>
</dbReference>
<dbReference type="SUPFAM" id="SSF52540">
    <property type="entry name" value="P-loop containing nucleoside triphosphate hydrolases"/>
    <property type="match status" value="1"/>
</dbReference>
<evidence type="ECO:0000313" key="15">
    <source>
        <dbReference type="Proteomes" id="UP000823561"/>
    </source>
</evidence>
<evidence type="ECO:0000259" key="11">
    <source>
        <dbReference type="Pfam" id="PF13086"/>
    </source>
</evidence>
<proteinExistence type="inferred from homology"/>
<feature type="region of interest" description="Disordered" evidence="10">
    <location>
        <begin position="727"/>
        <end position="756"/>
    </location>
</feature>
<feature type="domain" description="Helicase MOV-10-like beta-barrel" evidence="13">
    <location>
        <begin position="620"/>
        <end position="685"/>
    </location>
</feature>
<keyword evidence="4" id="KW-0963">Cytoplasm</keyword>
<evidence type="ECO:0000256" key="7">
    <source>
        <dbReference type="ARBA" id="ARBA00022806"/>
    </source>
</evidence>
<dbReference type="FunFam" id="3.40.50.300:FF:000864">
    <property type="entry name" value="Mov10-like RISC complex RNA helicase 1"/>
    <property type="match status" value="1"/>
</dbReference>
<evidence type="ECO:0000256" key="3">
    <source>
        <dbReference type="ARBA" id="ARBA00012552"/>
    </source>
</evidence>
<dbReference type="AlphaFoldDB" id="A0AAV6GMW4"/>
<reference evidence="14" key="1">
    <citation type="submission" date="2020-10" db="EMBL/GenBank/DDBJ databases">
        <title>Chromosome-scale genome assembly of the Allis shad, Alosa alosa.</title>
        <authorList>
            <person name="Margot Z."/>
            <person name="Christophe K."/>
            <person name="Cabau C."/>
            <person name="Louis A."/>
            <person name="Berthelot C."/>
            <person name="Parey E."/>
            <person name="Roest Crollius H."/>
            <person name="Montfort J."/>
            <person name="Robinson-Rechavi M."/>
            <person name="Bucao C."/>
            <person name="Bouchez O."/>
            <person name="Gislard M."/>
            <person name="Lluch J."/>
            <person name="Milhes M."/>
            <person name="Lampietro C."/>
            <person name="Lopez Roques C."/>
            <person name="Donnadieu C."/>
            <person name="Braasch I."/>
            <person name="Desvignes T."/>
            <person name="Postlethwait J."/>
            <person name="Bobe J."/>
            <person name="Guiguen Y."/>
        </authorList>
    </citation>
    <scope>NUCLEOTIDE SEQUENCE</scope>
    <source>
        <strain evidence="14">M-15738</strain>
        <tissue evidence="14">Blood</tissue>
    </source>
</reference>
<comment type="similarity">
    <text evidence="2">Belongs to the DNA2/NAM7 helicase family. SDE3 subfamily.</text>
</comment>
<dbReference type="CDD" id="cd18078">
    <property type="entry name" value="DEXXQc_Mov10L1"/>
    <property type="match status" value="1"/>
</dbReference>
<evidence type="ECO:0000256" key="2">
    <source>
        <dbReference type="ARBA" id="ARBA00005601"/>
    </source>
</evidence>
<keyword evidence="6" id="KW-0378">Hydrolase</keyword>
<dbReference type="Pfam" id="PF21634">
    <property type="entry name" value="MOV-10_beta-barrel"/>
    <property type="match status" value="1"/>
</dbReference>
<dbReference type="GO" id="GO:0003724">
    <property type="term" value="F:RNA helicase activity"/>
    <property type="evidence" value="ECO:0007669"/>
    <property type="project" value="UniProtKB-EC"/>
</dbReference>
<feature type="domain" description="DNA2/NAM7 helicase-like C-terminal" evidence="12">
    <location>
        <begin position="983"/>
        <end position="1192"/>
    </location>
</feature>
<name>A0AAV6GMW4_9TELE</name>
<dbReference type="Proteomes" id="UP000823561">
    <property type="component" value="Chromosome 11"/>
</dbReference>
<protein>
    <recommendedName>
        <fullName evidence="3">RNA helicase</fullName>
        <ecNumber evidence="3">3.6.4.13</ecNumber>
    </recommendedName>
</protein>
<dbReference type="EMBL" id="JADWDJ010000011">
    <property type="protein sequence ID" value="KAG5274166.1"/>
    <property type="molecule type" value="Genomic_DNA"/>
</dbReference>
<dbReference type="GO" id="GO:0016787">
    <property type="term" value="F:hydrolase activity"/>
    <property type="evidence" value="ECO:0007669"/>
    <property type="project" value="UniProtKB-KW"/>
</dbReference>
<dbReference type="InterPro" id="IPR047187">
    <property type="entry name" value="SF1_C_Upf1"/>
</dbReference>
<comment type="subcellular location">
    <subcellularLocation>
        <location evidence="1">Cytoplasm</location>
    </subcellularLocation>
</comment>
<gene>
    <name evidence="14" type="ORF">AALO_G00159920</name>
</gene>
<accession>A0AAV6GMW4</accession>
<evidence type="ECO:0000256" key="9">
    <source>
        <dbReference type="ARBA" id="ARBA00047984"/>
    </source>
</evidence>
<evidence type="ECO:0000256" key="5">
    <source>
        <dbReference type="ARBA" id="ARBA00022741"/>
    </source>
</evidence>
<dbReference type="GO" id="GO:0005737">
    <property type="term" value="C:cytoplasm"/>
    <property type="evidence" value="ECO:0007669"/>
    <property type="project" value="UniProtKB-SubCell"/>
</dbReference>
<evidence type="ECO:0000256" key="4">
    <source>
        <dbReference type="ARBA" id="ARBA00022490"/>
    </source>
</evidence>
<dbReference type="Gene3D" id="3.40.50.300">
    <property type="entry name" value="P-loop containing nucleotide triphosphate hydrolases"/>
    <property type="match status" value="2"/>
</dbReference>
<dbReference type="InterPro" id="IPR041677">
    <property type="entry name" value="DNA2/NAM7_AAA_11"/>
</dbReference>
<keyword evidence="7" id="KW-0347">Helicase</keyword>
<dbReference type="Pfam" id="PF13087">
    <property type="entry name" value="AAA_12"/>
    <property type="match status" value="1"/>
</dbReference>
<evidence type="ECO:0000313" key="14">
    <source>
        <dbReference type="EMBL" id="KAG5274166.1"/>
    </source>
</evidence>
<keyword evidence="8" id="KW-0067">ATP-binding</keyword>
<sequence>MIAGTPILGWPAQWDTSVHVHSSIMATAVQFVLSKLLWPLWRRAEGNDDEKFGTATEEIQQVRGGVVTRLCQDYGLINDSIYFTSREVLGGVPLRAGDAVSAIAVRDGVQCGWRAIRVERQADAWEDMGEVSLENDFEKLRPLVGTVTSCDCDGGFINQTTFFSHSALCEGYEPMKGDWVQAQYIISPTHWSSQARTVSPLRYRRLDQVRVSSVFGSSGVVEDSVFFSLDALLLPAQYRPGPGDLVSVVVVESSQSFYCWRALCMAPSHSAGPSLPMPEAELESLLENKEGLVVSEVTDFGDLLLGESKELVIWIENKGSEARQLKCCDFAGWDSQEQFTFILDLSMANSLDGKSPLLQLGKMWMFNGGPQVPSNPYTAYMRARVPAPGSIGGYGFCPLPTFPGRVEDEEQLQRDEVDGDAEGSDVMYEELQQAAGQKSATRSLERDLQIAPGQKGSVTVGCRGKESVLYVAKLLPSRSMGRCAELLLLHFSSFTIGRRLEVAVSSREERLLLPSAPYCPVSQLRQQQQQPTTVRTVMAPAPVRTSKRHLPNFLGTYPVPQALRDCVESRNDVLVVQPQLGEPLSLANLQQRFSTLLWLEELHAESELREFSISGALLRKGAVHLHLEVPGLAEGRPSLFIGDKVLLKKPLIGGVVVEYVGYVAEINEEDVSLRVNYDFHQAYLGEPLDVEFTFNRLTMRRCHLAINQAKDFGDAVLFPSELTPQAPQWVGEWGPDEPLRGEQEEANQDVEENHNGAGSSVIADMKSVATQTKTDRLPKKEFPRPGQFFNRSLNPAQREVVKRILVGECRPTPYVLFGPPGTGKTMTLIEAILQVYHRIPSSRLLVCTPSNSAADLVCIRLHESGFLHSASLARVNASCRQEESIPEVLQQYSRAGEDIRHASFHRIVVSTCSSAGMFYQIGLRVGHFTHVFLDEAGQATEPECLIPIGLLSEKDGQIVLAGDPCQLGPVVKSKLASVFGLGVSLLERLMAIPLYACDENGFNPSLVTKLLYNYRSHEALLSLPSRLFYAGDLAMHAQRAVVDSLCHWGRLPRKGFPLIFHGVRATEMREGNNPSWFNPGEAVQVMLYCCQLAKRLYNPISPTDIGIIAPYRKQVEKMRVLLHRVGLADIKVGSVEEFQGQEFLVIILSTVRSNEAVLEEDLQNVLGFLSNPKRFNVAITRAKALLIVVGNPHILIKDPCFNALLQYAYDNGAFVGSDPPVSLHASQRPSSEKGS</sequence>
<dbReference type="PANTHER" id="PTHR45418:SF1">
    <property type="entry name" value="CANCER_TESTIS ANTIGEN 55"/>
    <property type="match status" value="1"/>
</dbReference>
<dbReference type="InterPro" id="IPR027417">
    <property type="entry name" value="P-loop_NTPase"/>
</dbReference>
<comment type="catalytic activity">
    <reaction evidence="9">
        <text>ATP + H2O = ADP + phosphate + H(+)</text>
        <dbReference type="Rhea" id="RHEA:13065"/>
        <dbReference type="ChEBI" id="CHEBI:15377"/>
        <dbReference type="ChEBI" id="CHEBI:15378"/>
        <dbReference type="ChEBI" id="CHEBI:30616"/>
        <dbReference type="ChEBI" id="CHEBI:43474"/>
        <dbReference type="ChEBI" id="CHEBI:456216"/>
        <dbReference type="EC" id="3.6.4.13"/>
    </reaction>
</comment>
<dbReference type="InterPro" id="IPR041679">
    <property type="entry name" value="DNA2/NAM7-like_C"/>
</dbReference>